<comment type="caution">
    <text evidence="9">The sequence shown here is derived from an EMBL/GenBank/DDBJ whole genome shotgun (WGS) entry which is preliminary data.</text>
</comment>
<dbReference type="GO" id="GO:0106300">
    <property type="term" value="P:protein-DNA covalent cross-linking repair"/>
    <property type="evidence" value="ECO:0007669"/>
    <property type="project" value="InterPro"/>
</dbReference>
<evidence type="ECO:0000256" key="6">
    <source>
        <dbReference type="ARBA" id="ARBA00023125"/>
    </source>
</evidence>
<keyword evidence="10" id="KW-1185">Reference proteome</keyword>
<keyword evidence="5" id="KW-0190">Covalent protein-DNA linkage</keyword>
<dbReference type="Gene3D" id="3.90.1680.10">
    <property type="entry name" value="SOS response associated peptidase-like"/>
    <property type="match status" value="1"/>
</dbReference>
<dbReference type="GO" id="GO:0006508">
    <property type="term" value="P:proteolysis"/>
    <property type="evidence" value="ECO:0007669"/>
    <property type="project" value="UniProtKB-KW"/>
</dbReference>
<evidence type="ECO:0000256" key="3">
    <source>
        <dbReference type="ARBA" id="ARBA00022763"/>
    </source>
</evidence>
<accession>A0A7X0RKP3</accession>
<evidence type="ECO:0000256" key="2">
    <source>
        <dbReference type="ARBA" id="ARBA00022670"/>
    </source>
</evidence>
<evidence type="ECO:0000313" key="9">
    <source>
        <dbReference type="EMBL" id="MBB6669227.1"/>
    </source>
</evidence>
<proteinExistence type="inferred from homology"/>
<comment type="similarity">
    <text evidence="1 8">Belongs to the SOS response-associated peptidase family.</text>
</comment>
<dbReference type="EC" id="3.4.-.-" evidence="8"/>
<gene>
    <name evidence="9" type="ORF">H7C19_00840</name>
</gene>
<reference evidence="9 10" key="1">
    <citation type="submission" date="2020-08" db="EMBL/GenBank/DDBJ databases">
        <title>Cohnella phylogeny.</title>
        <authorList>
            <person name="Dunlap C."/>
        </authorList>
    </citation>
    <scope>NUCLEOTIDE SEQUENCE [LARGE SCALE GENOMIC DNA]</scope>
    <source>
        <strain evidence="9 10">DSM 28246</strain>
    </source>
</reference>
<protein>
    <recommendedName>
        <fullName evidence="8">Abasic site processing protein</fullName>
        <ecNumber evidence="8">3.4.-.-</ecNumber>
    </recommendedName>
</protein>
<evidence type="ECO:0000256" key="7">
    <source>
        <dbReference type="ARBA" id="ARBA00023239"/>
    </source>
</evidence>
<dbReference type="AlphaFoldDB" id="A0A7X0RKP3"/>
<dbReference type="Proteomes" id="UP000547209">
    <property type="component" value="Unassembled WGS sequence"/>
</dbReference>
<evidence type="ECO:0000256" key="8">
    <source>
        <dbReference type="RuleBase" id="RU364100"/>
    </source>
</evidence>
<dbReference type="RefSeq" id="WP_185140661.1">
    <property type="nucleotide sequence ID" value="NZ_JACJVP010000001.1"/>
</dbReference>
<evidence type="ECO:0000256" key="5">
    <source>
        <dbReference type="ARBA" id="ARBA00023124"/>
    </source>
</evidence>
<dbReference type="GO" id="GO:0016829">
    <property type="term" value="F:lyase activity"/>
    <property type="evidence" value="ECO:0007669"/>
    <property type="project" value="UniProtKB-KW"/>
</dbReference>
<dbReference type="GO" id="GO:0008233">
    <property type="term" value="F:peptidase activity"/>
    <property type="evidence" value="ECO:0007669"/>
    <property type="project" value="UniProtKB-KW"/>
</dbReference>
<organism evidence="9 10">
    <name type="scientific">Cohnella nanjingensis</name>
    <dbReference type="NCBI Taxonomy" id="1387779"/>
    <lineage>
        <taxon>Bacteria</taxon>
        <taxon>Bacillati</taxon>
        <taxon>Bacillota</taxon>
        <taxon>Bacilli</taxon>
        <taxon>Bacillales</taxon>
        <taxon>Paenibacillaceae</taxon>
        <taxon>Cohnella</taxon>
    </lineage>
</organism>
<dbReference type="Pfam" id="PF02586">
    <property type="entry name" value="SRAP"/>
    <property type="match status" value="1"/>
</dbReference>
<keyword evidence="7" id="KW-0456">Lyase</keyword>
<dbReference type="PANTHER" id="PTHR13604">
    <property type="entry name" value="DC12-RELATED"/>
    <property type="match status" value="1"/>
</dbReference>
<dbReference type="GO" id="GO:0003697">
    <property type="term" value="F:single-stranded DNA binding"/>
    <property type="evidence" value="ECO:0007669"/>
    <property type="project" value="InterPro"/>
</dbReference>
<dbReference type="InterPro" id="IPR003738">
    <property type="entry name" value="SRAP"/>
</dbReference>
<dbReference type="SUPFAM" id="SSF143081">
    <property type="entry name" value="BB1717-like"/>
    <property type="match status" value="1"/>
</dbReference>
<evidence type="ECO:0000256" key="1">
    <source>
        <dbReference type="ARBA" id="ARBA00008136"/>
    </source>
</evidence>
<dbReference type="EMBL" id="JACJVP010000001">
    <property type="protein sequence ID" value="MBB6669227.1"/>
    <property type="molecule type" value="Genomic_DNA"/>
</dbReference>
<evidence type="ECO:0000313" key="10">
    <source>
        <dbReference type="Proteomes" id="UP000547209"/>
    </source>
</evidence>
<sequence length="224" mass="25501">MCQRFSLVADLPDLVERFRIGQVVGSYKPRYNIAPTQSAAVIFEEGRERILDTLRWGLMPYWSKDAVNADGQGIGDRPIFKRILNKQRCVIPISGFYGWQTKGKVHQPIHFVMRDRRTFAVPGFYEIWPRVEGGDIRAYTMLTTAPNEAVADYAERMPAILDDAGIDAWLSEGNVEYRGVYPHIRRLDDAELASYPVGAYVNDRSNEAPECVEPIRAAYASLRR</sequence>
<dbReference type="InterPro" id="IPR036590">
    <property type="entry name" value="SRAP-like"/>
</dbReference>
<name>A0A7X0RKP3_9BACL</name>
<keyword evidence="2 8" id="KW-0645">Protease</keyword>
<keyword evidence="6" id="KW-0238">DNA-binding</keyword>
<dbReference type="PANTHER" id="PTHR13604:SF0">
    <property type="entry name" value="ABASIC SITE PROCESSING PROTEIN HMCES"/>
    <property type="match status" value="1"/>
</dbReference>
<keyword evidence="3" id="KW-0227">DNA damage</keyword>
<keyword evidence="4 8" id="KW-0378">Hydrolase</keyword>
<evidence type="ECO:0000256" key="4">
    <source>
        <dbReference type="ARBA" id="ARBA00022801"/>
    </source>
</evidence>